<feature type="compositionally biased region" description="Basic and acidic residues" evidence="1">
    <location>
        <begin position="217"/>
        <end position="241"/>
    </location>
</feature>
<dbReference type="SUPFAM" id="SSF49764">
    <property type="entry name" value="HSP20-like chaperones"/>
    <property type="match status" value="1"/>
</dbReference>
<feature type="region of interest" description="Disordered" evidence="1">
    <location>
        <begin position="139"/>
        <end position="241"/>
    </location>
</feature>
<feature type="compositionally biased region" description="Basic and acidic residues" evidence="1">
    <location>
        <begin position="148"/>
        <end position="160"/>
    </location>
</feature>
<organism evidence="3 4">
    <name type="scientific">Digitaria exilis</name>
    <dbReference type="NCBI Taxonomy" id="1010633"/>
    <lineage>
        <taxon>Eukaryota</taxon>
        <taxon>Viridiplantae</taxon>
        <taxon>Streptophyta</taxon>
        <taxon>Embryophyta</taxon>
        <taxon>Tracheophyta</taxon>
        <taxon>Spermatophyta</taxon>
        <taxon>Magnoliopsida</taxon>
        <taxon>Liliopsida</taxon>
        <taxon>Poales</taxon>
        <taxon>Poaceae</taxon>
        <taxon>PACMAD clade</taxon>
        <taxon>Panicoideae</taxon>
        <taxon>Panicodae</taxon>
        <taxon>Paniceae</taxon>
        <taxon>Anthephorinae</taxon>
        <taxon>Digitaria</taxon>
    </lineage>
</organism>
<evidence type="ECO:0000256" key="2">
    <source>
        <dbReference type="SAM" id="Phobius"/>
    </source>
</evidence>
<evidence type="ECO:0000256" key="1">
    <source>
        <dbReference type="SAM" id="MobiDB-lite"/>
    </source>
</evidence>
<gene>
    <name evidence="3" type="ORF">HU200_045129</name>
</gene>
<feature type="compositionally biased region" description="Basic and acidic residues" evidence="1">
    <location>
        <begin position="192"/>
        <end position="208"/>
    </location>
</feature>
<keyword evidence="2" id="KW-0472">Membrane</keyword>
<dbReference type="EMBL" id="JACEFO010002109">
    <property type="protein sequence ID" value="KAF8681698.1"/>
    <property type="molecule type" value="Genomic_DNA"/>
</dbReference>
<dbReference type="Gene3D" id="2.60.40.790">
    <property type="match status" value="1"/>
</dbReference>
<accession>A0A835EA99</accession>
<keyword evidence="4" id="KW-1185">Reference proteome</keyword>
<dbReference type="AlphaFoldDB" id="A0A835EA99"/>
<feature type="transmembrane region" description="Helical" evidence="2">
    <location>
        <begin position="250"/>
        <end position="274"/>
    </location>
</feature>
<dbReference type="OrthoDB" id="1431247at2759"/>
<sequence length="275" mass="29861">MQAATAPPPPPPAPRRRVYTAVDPRCEWASTEEADTLVVDVSGNVPGPFITCNSPQTSKPVTFSEQVMAPVRAGFSKEELRVVYNTRRKLKVTGERHVDGVQWTRFLKVFPVPRGCDTSTIQAKMNIESAQLFVIVPKGPSSQQSSDLAKDKHKDHKPERTQTLGELMKQGAGNGSSGSSSGSMRSAQEDPGSDKGRRGDHAVEEPRQDQVMAIQDLPRKDGGANENVAKNDDGGGKGGEDKRWWKKIRVVHVLGFVLVLALVGVGATILYIVLL</sequence>
<evidence type="ECO:0000313" key="3">
    <source>
        <dbReference type="EMBL" id="KAF8681698.1"/>
    </source>
</evidence>
<keyword evidence="2" id="KW-1133">Transmembrane helix</keyword>
<evidence type="ECO:0008006" key="5">
    <source>
        <dbReference type="Google" id="ProtNLM"/>
    </source>
</evidence>
<dbReference type="InterPro" id="IPR008978">
    <property type="entry name" value="HSP20-like_chaperone"/>
</dbReference>
<protein>
    <recommendedName>
        <fullName evidence="5">SHSP domain-containing protein</fullName>
    </recommendedName>
</protein>
<evidence type="ECO:0000313" key="4">
    <source>
        <dbReference type="Proteomes" id="UP000636709"/>
    </source>
</evidence>
<keyword evidence="2" id="KW-0812">Transmembrane</keyword>
<reference evidence="3" key="1">
    <citation type="submission" date="2020-07" db="EMBL/GenBank/DDBJ databases">
        <title>Genome sequence and genetic diversity analysis of an under-domesticated orphan crop, white fonio (Digitaria exilis).</title>
        <authorList>
            <person name="Bennetzen J.L."/>
            <person name="Chen S."/>
            <person name="Ma X."/>
            <person name="Wang X."/>
            <person name="Yssel A.E.J."/>
            <person name="Chaluvadi S.R."/>
            <person name="Johnson M."/>
            <person name="Gangashetty P."/>
            <person name="Hamidou F."/>
            <person name="Sanogo M.D."/>
            <person name="Zwaenepoel A."/>
            <person name="Wallace J."/>
            <person name="Van De Peer Y."/>
            <person name="Van Deynze A."/>
        </authorList>
    </citation>
    <scope>NUCLEOTIDE SEQUENCE</scope>
    <source>
        <tissue evidence="3">Leaves</tissue>
    </source>
</reference>
<proteinExistence type="predicted"/>
<dbReference type="Proteomes" id="UP000636709">
    <property type="component" value="Unassembled WGS sequence"/>
</dbReference>
<comment type="caution">
    <text evidence="3">The sequence shown here is derived from an EMBL/GenBank/DDBJ whole genome shotgun (WGS) entry which is preliminary data.</text>
</comment>
<name>A0A835EA99_9POAL</name>